<proteinExistence type="inferred from homology"/>
<evidence type="ECO:0000256" key="2">
    <source>
        <dbReference type="ARBA" id="ARBA00022448"/>
    </source>
</evidence>
<keyword evidence="13" id="KW-0675">Receptor</keyword>
<comment type="subcellular location">
    <subcellularLocation>
        <location evidence="1 8">Cell outer membrane</location>
        <topology evidence="1 8">Multi-pass membrane protein</topology>
    </subcellularLocation>
</comment>
<dbReference type="AlphaFoldDB" id="A0A829YEJ5"/>
<dbReference type="Proteomes" id="UP000445000">
    <property type="component" value="Unassembled WGS sequence"/>
</dbReference>
<gene>
    <name evidence="13" type="ORF">GCM10011487_37750</name>
</gene>
<dbReference type="PROSITE" id="PS52016">
    <property type="entry name" value="TONB_DEPENDENT_REC_3"/>
    <property type="match status" value="1"/>
</dbReference>
<evidence type="ECO:0000256" key="4">
    <source>
        <dbReference type="ARBA" id="ARBA00022692"/>
    </source>
</evidence>
<evidence type="ECO:0000259" key="11">
    <source>
        <dbReference type="Pfam" id="PF00593"/>
    </source>
</evidence>
<keyword evidence="6 8" id="KW-0472">Membrane</keyword>
<sequence>MVFNARTSSLSRAAVVSFTTLLAAPVLAQDVGGEALEEVVVTGTNIRGAVPIGNPIQTLGAAQIGESGKATVAELLRELPVNFAGGVAQADNNRGGQDTSSAGSNLTGGSGVNLRGLGALSTLVLVDGRRVATSGQFGDFVDVANIPAAAIERIEILQDGASAVYGSDAVGGVVNFILKRNVEGLQTLARIGTLTEGGGDELQASAAWGHGWDSGRVTLGYEYNDRGRVTAADRDLNGDLSSRGGINWPIYTTHVGSAANIFPGTASFNGNVAYTVPQGPGTGLTVAQLTPATGGFGNSSNPWNGWDILPEMKRHSLFLTFDQDITDGIATHGSARYTRRDGNYHTGYVDIYGAVPTTHPAYIAGIGAPNSPNNFSVLVDDILTQRDVQVDSYGADLGVTFDIGGDWQLDVTGSYSREIQNRRSQLERDANIDDFVAGAGGGRVAAPNSVACSLMGLNSSNIASIAAPSAAQRFCAGLNYETFNPYSTEPLSAQVLSQLIGYEDLEFDSWVRQGTVKVDGTVFELPGGPLKLAVGVDYRKEYIDGELEFNYRSIDPVNMPYGATEREVKAAYAEFAVPLVGDRNSLAGMRALDLSLAVRHEDSRGLGDFTSTDPKFGLRYKPIDSLTVRASYGTSFHAPPMRFAYDGPQPVPGGNAIFYANAFYTAPCNTTLVELIQPQVPNASGACPFVGMVVSGGAGPTLQPEEADTWTAGLEFLPESVPGLLLSANYFNMQIDNRLVRITSGALGGILANYFATGTSPYLSNLVFNPDDALVQSLFDDPRFIGLQGPGVTRTPSQVAAIIYATQTNLASLKMDGVDLGASYGFDTGIGEFEVFANGTLLLSYDIQATPGGRYEDRLGKYESTGNPVKLKSRQGVSYRRGAFGVIATINYTDSYECVSGCYLPGATGAPTLNTAPVQIDDWITLDLQFNYNFEGAGGLLSGAGVGLSVLNATNEEPPFVDTGRIVTGNAPESYDAANAIISGRAVALTLTKSF</sequence>
<name>A0A829YEJ5_9GAMM</name>
<keyword evidence="5 9" id="KW-0798">TonB box</keyword>
<keyword evidence="7 8" id="KW-0998">Cell outer membrane</keyword>
<dbReference type="Pfam" id="PF07715">
    <property type="entry name" value="Plug"/>
    <property type="match status" value="1"/>
</dbReference>
<comment type="similarity">
    <text evidence="8 9">Belongs to the TonB-dependent receptor family.</text>
</comment>
<keyword evidence="14" id="KW-1185">Reference proteome</keyword>
<dbReference type="RefSeq" id="WP_161813387.1">
    <property type="nucleotide sequence ID" value="NZ_BLJN01000003.1"/>
</dbReference>
<comment type="caution">
    <text evidence="13">The sequence shown here is derived from an EMBL/GenBank/DDBJ whole genome shotgun (WGS) entry which is preliminary data.</text>
</comment>
<organism evidence="13 14">
    <name type="scientific">Steroidobacter agaridevorans</name>
    <dbReference type="NCBI Taxonomy" id="2695856"/>
    <lineage>
        <taxon>Bacteria</taxon>
        <taxon>Pseudomonadati</taxon>
        <taxon>Pseudomonadota</taxon>
        <taxon>Gammaproteobacteria</taxon>
        <taxon>Steroidobacterales</taxon>
        <taxon>Steroidobacteraceae</taxon>
        <taxon>Steroidobacter</taxon>
    </lineage>
</organism>
<feature type="domain" description="TonB-dependent receptor plug" evidence="12">
    <location>
        <begin position="54"/>
        <end position="173"/>
    </location>
</feature>
<dbReference type="SUPFAM" id="SSF56935">
    <property type="entry name" value="Porins"/>
    <property type="match status" value="1"/>
</dbReference>
<dbReference type="InterPro" id="IPR037066">
    <property type="entry name" value="Plug_dom_sf"/>
</dbReference>
<evidence type="ECO:0000256" key="8">
    <source>
        <dbReference type="PROSITE-ProRule" id="PRU01360"/>
    </source>
</evidence>
<keyword evidence="2 8" id="KW-0813">Transport</keyword>
<keyword evidence="10" id="KW-0732">Signal</keyword>
<feature type="domain" description="TonB-dependent receptor-like beta-barrel" evidence="11">
    <location>
        <begin position="337"/>
        <end position="938"/>
    </location>
</feature>
<evidence type="ECO:0000256" key="7">
    <source>
        <dbReference type="ARBA" id="ARBA00023237"/>
    </source>
</evidence>
<evidence type="ECO:0000256" key="1">
    <source>
        <dbReference type="ARBA" id="ARBA00004571"/>
    </source>
</evidence>
<evidence type="ECO:0000256" key="3">
    <source>
        <dbReference type="ARBA" id="ARBA00022452"/>
    </source>
</evidence>
<evidence type="ECO:0000259" key="12">
    <source>
        <dbReference type="Pfam" id="PF07715"/>
    </source>
</evidence>
<dbReference type="Gene3D" id="2.40.170.20">
    <property type="entry name" value="TonB-dependent receptor, beta-barrel domain"/>
    <property type="match status" value="1"/>
</dbReference>
<evidence type="ECO:0000313" key="14">
    <source>
        <dbReference type="Proteomes" id="UP000445000"/>
    </source>
</evidence>
<dbReference type="Pfam" id="PF00593">
    <property type="entry name" value="TonB_dep_Rec_b-barrel"/>
    <property type="match status" value="1"/>
</dbReference>
<dbReference type="GO" id="GO:0009279">
    <property type="term" value="C:cell outer membrane"/>
    <property type="evidence" value="ECO:0007669"/>
    <property type="project" value="UniProtKB-SubCell"/>
</dbReference>
<keyword evidence="4 8" id="KW-0812">Transmembrane</keyword>
<feature type="chain" id="PRO_5032899121" evidence="10">
    <location>
        <begin position="29"/>
        <end position="995"/>
    </location>
</feature>
<evidence type="ECO:0000256" key="5">
    <source>
        <dbReference type="ARBA" id="ARBA00023077"/>
    </source>
</evidence>
<dbReference type="PANTHER" id="PTHR47234">
    <property type="match status" value="1"/>
</dbReference>
<keyword evidence="3 8" id="KW-1134">Transmembrane beta strand</keyword>
<dbReference type="PANTHER" id="PTHR47234:SF1">
    <property type="entry name" value="TONB-DEPENDENT RECEPTOR"/>
    <property type="match status" value="1"/>
</dbReference>
<dbReference type="InterPro" id="IPR036942">
    <property type="entry name" value="Beta-barrel_TonB_sf"/>
</dbReference>
<dbReference type="InterPro" id="IPR039426">
    <property type="entry name" value="TonB-dep_rcpt-like"/>
</dbReference>
<dbReference type="EMBL" id="BLJN01000003">
    <property type="protein sequence ID" value="GFE81775.1"/>
    <property type="molecule type" value="Genomic_DNA"/>
</dbReference>
<dbReference type="Gene3D" id="2.170.130.10">
    <property type="entry name" value="TonB-dependent receptor, plug domain"/>
    <property type="match status" value="1"/>
</dbReference>
<evidence type="ECO:0000256" key="6">
    <source>
        <dbReference type="ARBA" id="ARBA00023136"/>
    </source>
</evidence>
<protein>
    <submittedName>
        <fullName evidence="13">TonB-dependent receptor</fullName>
    </submittedName>
</protein>
<feature type="signal peptide" evidence="10">
    <location>
        <begin position="1"/>
        <end position="28"/>
    </location>
</feature>
<dbReference type="InterPro" id="IPR012910">
    <property type="entry name" value="Plug_dom"/>
</dbReference>
<evidence type="ECO:0000256" key="10">
    <source>
        <dbReference type="SAM" id="SignalP"/>
    </source>
</evidence>
<dbReference type="InterPro" id="IPR000531">
    <property type="entry name" value="Beta-barrel_TonB"/>
</dbReference>
<evidence type="ECO:0000313" key="13">
    <source>
        <dbReference type="EMBL" id="GFE81775.1"/>
    </source>
</evidence>
<evidence type="ECO:0000256" key="9">
    <source>
        <dbReference type="RuleBase" id="RU003357"/>
    </source>
</evidence>
<accession>A0A829YEJ5</accession>
<reference evidence="14" key="1">
    <citation type="submission" date="2020-01" db="EMBL/GenBank/DDBJ databases">
        <title>'Steroidobacter agaridevorans' sp. nov., agar-degrading bacteria isolated from rhizosphere soils.</title>
        <authorList>
            <person name="Ikenaga M."/>
            <person name="Kataoka M."/>
            <person name="Murouchi A."/>
            <person name="Katsuragi S."/>
            <person name="Sakai M."/>
        </authorList>
    </citation>
    <scope>NUCLEOTIDE SEQUENCE [LARGE SCALE GENOMIC DNA]</scope>
    <source>
        <strain evidence="14">YU21-B</strain>
    </source>
</reference>